<proteinExistence type="predicted"/>
<organism evidence="2 3">
    <name type="scientific">Tectimicrobiota bacterium</name>
    <dbReference type="NCBI Taxonomy" id="2528274"/>
    <lineage>
        <taxon>Bacteria</taxon>
        <taxon>Pseudomonadati</taxon>
        <taxon>Nitrospinota/Tectimicrobiota group</taxon>
        <taxon>Candidatus Tectimicrobiota</taxon>
    </lineage>
</organism>
<dbReference type="Proteomes" id="UP000772181">
    <property type="component" value="Unassembled WGS sequence"/>
</dbReference>
<evidence type="ECO:0000256" key="1">
    <source>
        <dbReference type="SAM" id="MobiDB-lite"/>
    </source>
</evidence>
<feature type="compositionally biased region" description="Polar residues" evidence="1">
    <location>
        <begin position="45"/>
        <end position="54"/>
    </location>
</feature>
<dbReference type="AlphaFoldDB" id="A0A933GKM8"/>
<feature type="region of interest" description="Disordered" evidence="1">
    <location>
        <begin position="108"/>
        <end position="152"/>
    </location>
</feature>
<gene>
    <name evidence="2" type="ORF">HY730_04425</name>
</gene>
<name>A0A933GKM8_UNCTE</name>
<feature type="compositionally biased region" description="Basic and acidic residues" evidence="1">
    <location>
        <begin position="111"/>
        <end position="152"/>
    </location>
</feature>
<evidence type="ECO:0000313" key="3">
    <source>
        <dbReference type="Proteomes" id="UP000772181"/>
    </source>
</evidence>
<sequence length="276" mass="31109">MKIRFLAISLVLSALIVLILMVTSVVDIPFWPSQPAIEKSPGKTDLSQLPATPTKSERGPETTPPKVSPEGVKPKPAPYETTKPQEETAASNIGRLDNIVGLDTPIPLTAKKTDNKPESKPLRESKVAKEITPESETKSRESLRLEEKKEKKQEADSVTTLREIFKGSGIKEVPEGRYFVHTVRPGENLWVIIQGYLIRKYAESDLRIGKYDDEVLAGGLSSPFGLEVFLKERKVYLYNFQKNNMSKDINRLYPYQQIVILKDLIYEDLLLLTKGR</sequence>
<accession>A0A933GKM8</accession>
<evidence type="ECO:0000313" key="2">
    <source>
        <dbReference type="EMBL" id="MBI4595608.1"/>
    </source>
</evidence>
<feature type="region of interest" description="Disordered" evidence="1">
    <location>
        <begin position="34"/>
        <end position="96"/>
    </location>
</feature>
<protein>
    <submittedName>
        <fullName evidence="2">Uncharacterized protein</fullName>
    </submittedName>
</protein>
<comment type="caution">
    <text evidence="2">The sequence shown here is derived from an EMBL/GenBank/DDBJ whole genome shotgun (WGS) entry which is preliminary data.</text>
</comment>
<reference evidence="2" key="1">
    <citation type="submission" date="2020-07" db="EMBL/GenBank/DDBJ databases">
        <title>Huge and variable diversity of episymbiotic CPR bacteria and DPANN archaea in groundwater ecosystems.</title>
        <authorList>
            <person name="He C.Y."/>
            <person name="Keren R."/>
            <person name="Whittaker M."/>
            <person name="Farag I.F."/>
            <person name="Doudna J."/>
            <person name="Cate J.H.D."/>
            <person name="Banfield J.F."/>
        </authorList>
    </citation>
    <scope>NUCLEOTIDE SEQUENCE</scope>
    <source>
        <strain evidence="2">NC_groundwater_1482_Ag_S-0.65um_47_24</strain>
    </source>
</reference>
<dbReference type="EMBL" id="JACQWF010000202">
    <property type="protein sequence ID" value="MBI4595608.1"/>
    <property type="molecule type" value="Genomic_DNA"/>
</dbReference>